<comment type="caution">
    <text evidence="2">The sequence shown here is derived from an EMBL/GenBank/DDBJ whole genome shotgun (WGS) entry which is preliminary data.</text>
</comment>
<evidence type="ECO:0000313" key="4">
    <source>
        <dbReference type="Proteomes" id="UP000618382"/>
    </source>
</evidence>
<dbReference type="RefSeq" id="WP_239072892.1">
    <property type="nucleotide sequence ID" value="NZ_BAABFI010000013.1"/>
</dbReference>
<sequence>MGRTWGAAGAGRAAARAREVAGRAAAWGRDYAWIAGAQGRAVLRPPDPRALASGHRAPVVLLPGIYETWPVMATLARALHAAGHPVHVVPALGRNHRPLDASARLVARRMASLDLTGAVLVAHSKGGLIGKLVLGLPAGAPAADGTRTGRAVGLVAVNTPFAGSAYARWFPVRAVRALSPGDRQVLALAREVAVHARVWSVHARFDPHVPAGSWLAGAVNVRLPLDGHFRVLDDPRVHAVVLDAVEQLAAPREGPPDEPAPGR</sequence>
<name>A0A7Y9FIF6_9CELL</name>
<evidence type="ECO:0000313" key="2">
    <source>
        <dbReference type="EMBL" id="NYD87894.1"/>
    </source>
</evidence>
<proteinExistence type="predicted"/>
<organism evidence="2 3">
    <name type="scientific">Cellulomonas oligotrophica</name>
    <dbReference type="NCBI Taxonomy" id="931536"/>
    <lineage>
        <taxon>Bacteria</taxon>
        <taxon>Bacillati</taxon>
        <taxon>Actinomycetota</taxon>
        <taxon>Actinomycetes</taxon>
        <taxon>Micrococcales</taxon>
        <taxon>Cellulomonadaceae</taxon>
        <taxon>Cellulomonas</taxon>
    </lineage>
</organism>
<evidence type="ECO:0000313" key="3">
    <source>
        <dbReference type="Proteomes" id="UP000577956"/>
    </source>
</evidence>
<gene>
    <name evidence="2" type="ORF">BKA21_003443</name>
    <name evidence="1" type="ORF">Col01nite_20580</name>
</gene>
<dbReference type="SUPFAM" id="SSF53474">
    <property type="entry name" value="alpha/beta-Hydrolases"/>
    <property type="match status" value="1"/>
</dbReference>
<dbReference type="Proteomes" id="UP000577956">
    <property type="component" value="Unassembled WGS sequence"/>
</dbReference>
<evidence type="ECO:0000313" key="1">
    <source>
        <dbReference type="EMBL" id="GIG32899.1"/>
    </source>
</evidence>
<dbReference type="EMBL" id="BONN01000005">
    <property type="protein sequence ID" value="GIG32899.1"/>
    <property type="molecule type" value="Genomic_DNA"/>
</dbReference>
<dbReference type="Gene3D" id="3.40.50.1820">
    <property type="entry name" value="alpha/beta hydrolase"/>
    <property type="match status" value="1"/>
</dbReference>
<dbReference type="EMBL" id="JACCBK010000001">
    <property type="protein sequence ID" value="NYD87894.1"/>
    <property type="molecule type" value="Genomic_DNA"/>
</dbReference>
<reference evidence="1 4" key="2">
    <citation type="submission" date="2021-01" db="EMBL/GenBank/DDBJ databases">
        <title>Whole genome shotgun sequence of Cellulomonas oligotrophica NBRC 109435.</title>
        <authorList>
            <person name="Komaki H."/>
            <person name="Tamura T."/>
        </authorList>
    </citation>
    <scope>NUCLEOTIDE SEQUENCE [LARGE SCALE GENOMIC DNA]</scope>
    <source>
        <strain evidence="1 4">NBRC 109435</strain>
    </source>
</reference>
<reference evidence="2 3" key="1">
    <citation type="submission" date="2020-07" db="EMBL/GenBank/DDBJ databases">
        <title>Sequencing the genomes of 1000 actinobacteria strains.</title>
        <authorList>
            <person name="Klenk H.-P."/>
        </authorList>
    </citation>
    <scope>NUCLEOTIDE SEQUENCE [LARGE SCALE GENOMIC DNA]</scope>
    <source>
        <strain evidence="2 3">DSM 24482</strain>
    </source>
</reference>
<dbReference type="Proteomes" id="UP000618382">
    <property type="component" value="Unassembled WGS sequence"/>
</dbReference>
<dbReference type="InterPro" id="IPR029058">
    <property type="entry name" value="AB_hydrolase_fold"/>
</dbReference>
<accession>A0A7Y9FIF6</accession>
<protein>
    <recommendedName>
        <fullName evidence="5">Alpha/beta hydrolase</fullName>
    </recommendedName>
</protein>
<dbReference type="AlphaFoldDB" id="A0A7Y9FIF6"/>
<evidence type="ECO:0008006" key="5">
    <source>
        <dbReference type="Google" id="ProtNLM"/>
    </source>
</evidence>
<keyword evidence="4" id="KW-1185">Reference proteome</keyword>